<comment type="caution">
    <text evidence="1">The sequence shown here is derived from an EMBL/GenBank/DDBJ whole genome shotgun (WGS) entry which is preliminary data.</text>
</comment>
<dbReference type="AlphaFoldDB" id="A0A8T0EIR3"/>
<dbReference type="EMBL" id="JABXBU010002227">
    <property type="protein sequence ID" value="KAF8773364.1"/>
    <property type="molecule type" value="Genomic_DNA"/>
</dbReference>
<name>A0A8T0EIR3_ARGBR</name>
<evidence type="ECO:0000313" key="2">
    <source>
        <dbReference type="Proteomes" id="UP000807504"/>
    </source>
</evidence>
<reference evidence="1" key="2">
    <citation type="submission" date="2020-06" db="EMBL/GenBank/DDBJ databases">
        <authorList>
            <person name="Sheffer M."/>
        </authorList>
    </citation>
    <scope>NUCLEOTIDE SEQUENCE</scope>
</reference>
<organism evidence="1 2">
    <name type="scientific">Argiope bruennichi</name>
    <name type="common">Wasp spider</name>
    <name type="synonym">Aranea bruennichi</name>
    <dbReference type="NCBI Taxonomy" id="94029"/>
    <lineage>
        <taxon>Eukaryota</taxon>
        <taxon>Metazoa</taxon>
        <taxon>Ecdysozoa</taxon>
        <taxon>Arthropoda</taxon>
        <taxon>Chelicerata</taxon>
        <taxon>Arachnida</taxon>
        <taxon>Araneae</taxon>
        <taxon>Araneomorphae</taxon>
        <taxon>Entelegynae</taxon>
        <taxon>Araneoidea</taxon>
        <taxon>Araneidae</taxon>
        <taxon>Argiope</taxon>
    </lineage>
</organism>
<proteinExistence type="predicted"/>
<reference evidence="1" key="1">
    <citation type="journal article" date="2020" name="bioRxiv">
        <title>Chromosome-level reference genome of the European wasp spider Argiope bruennichi: a resource for studies on range expansion and evolutionary adaptation.</title>
        <authorList>
            <person name="Sheffer M.M."/>
            <person name="Hoppe A."/>
            <person name="Krehenwinkel H."/>
            <person name="Uhl G."/>
            <person name="Kuss A.W."/>
            <person name="Jensen L."/>
            <person name="Jensen C."/>
            <person name="Gillespie R.G."/>
            <person name="Hoff K.J."/>
            <person name="Prost S."/>
        </authorList>
    </citation>
    <scope>NUCLEOTIDE SEQUENCE</scope>
</reference>
<keyword evidence="2" id="KW-1185">Reference proteome</keyword>
<dbReference type="Proteomes" id="UP000807504">
    <property type="component" value="Unassembled WGS sequence"/>
</dbReference>
<gene>
    <name evidence="1" type="ORF">HNY73_016034</name>
</gene>
<sequence>MQSEDSVETFPKCVTRHRRKISSRRHLMIRPWKPTTNANKIIQMYRHKDSFLALCFRNHGYCLADGIPPYVRQDDPDLDKSLLRHLSETFVNKLYVTYEASPVILCALLTARIFTMLGLPMFTVPPVISPIPDEESVPVLSIQEPVTQVFKHQTHCFALNYARSPVQLSLSLCVCTHYQFLCESWMLLLKRGPKVWWRCPIREHGGPLKLSCFKAGLSFISFMEYTTRRIFHHEVRDWTMNTLHVDNFKRMVMECKRVNFFDTSVRWSRVAKKLKLNPTHEKKNSDQRLSFKLDNMLIVKQLFSFGLWTVPRGEGHVFQTSDSTMLIFHLPSKCLQCHPKPSTVRKSFVEQDQFLYDRYVMHPNSIYVVPPQTRYLILTVQKTLFAVDTNLGKMQTRLLQKESVKTTNR</sequence>
<accession>A0A8T0EIR3</accession>
<evidence type="ECO:0000313" key="1">
    <source>
        <dbReference type="EMBL" id="KAF8773364.1"/>
    </source>
</evidence>
<protein>
    <submittedName>
        <fullName evidence="1">Uncharacterized protein</fullName>
    </submittedName>
</protein>